<evidence type="ECO:0000256" key="3">
    <source>
        <dbReference type="ARBA" id="ARBA00022722"/>
    </source>
</evidence>
<keyword evidence="14" id="KW-1185">Reference proteome</keyword>
<dbReference type="SUPFAM" id="SSF56024">
    <property type="entry name" value="Phospholipase D/nuclease"/>
    <property type="match status" value="2"/>
</dbReference>
<feature type="region of interest" description="Disordered" evidence="12">
    <location>
        <begin position="1"/>
        <end position="69"/>
    </location>
</feature>
<name>A0A1L0C248_9ASCO</name>
<feature type="binding site" evidence="10">
    <location>
        <position position="417"/>
    </location>
    <ligand>
        <name>substrate</name>
    </ligand>
</feature>
<dbReference type="GO" id="GO:0017005">
    <property type="term" value="F:3'-tyrosyl-DNA phosphodiesterase activity"/>
    <property type="evidence" value="ECO:0007669"/>
    <property type="project" value="TreeGrafter"/>
</dbReference>
<dbReference type="InterPro" id="IPR010347">
    <property type="entry name" value="Tdp1"/>
</dbReference>
<organism evidence="13 14">
    <name type="scientific">Sungouiella intermedia</name>
    <dbReference type="NCBI Taxonomy" id="45354"/>
    <lineage>
        <taxon>Eukaryota</taxon>
        <taxon>Fungi</taxon>
        <taxon>Dikarya</taxon>
        <taxon>Ascomycota</taxon>
        <taxon>Saccharomycotina</taxon>
        <taxon>Pichiomycetes</taxon>
        <taxon>Metschnikowiaceae</taxon>
        <taxon>Sungouiella</taxon>
    </lineage>
</organism>
<dbReference type="Proteomes" id="UP000182334">
    <property type="component" value="Chromosome VI"/>
</dbReference>
<evidence type="ECO:0000313" key="14">
    <source>
        <dbReference type="Proteomes" id="UP000182334"/>
    </source>
</evidence>
<feature type="active site" description="Proton donor/acceptor" evidence="9">
    <location>
        <position position="666"/>
    </location>
</feature>
<feature type="compositionally biased region" description="Acidic residues" evidence="12">
    <location>
        <begin position="126"/>
        <end position="136"/>
    </location>
</feature>
<keyword evidence="5" id="KW-0378">Hydrolase</keyword>
<comment type="subcellular location">
    <subcellularLocation>
        <location evidence="1">Nucleus</location>
    </subcellularLocation>
</comment>
<evidence type="ECO:0000256" key="2">
    <source>
        <dbReference type="ARBA" id="ARBA00010205"/>
    </source>
</evidence>
<dbReference type="PANTHER" id="PTHR12415:SF0">
    <property type="entry name" value="TYROSYL-DNA PHOSPHODIESTERASE 1"/>
    <property type="match status" value="1"/>
</dbReference>
<feature type="compositionally biased region" description="Basic and acidic residues" evidence="12">
    <location>
        <begin position="216"/>
        <end position="231"/>
    </location>
</feature>
<dbReference type="AlphaFoldDB" id="A0A1L0C248"/>
<evidence type="ECO:0000256" key="12">
    <source>
        <dbReference type="SAM" id="MobiDB-lite"/>
    </source>
</evidence>
<evidence type="ECO:0000313" key="13">
    <source>
        <dbReference type="EMBL" id="SGZ57579.1"/>
    </source>
</evidence>
<evidence type="ECO:0000256" key="10">
    <source>
        <dbReference type="PIRSR" id="PIRSR610347-2"/>
    </source>
</evidence>
<keyword evidence="8" id="KW-0539">Nucleus</keyword>
<comment type="similarity">
    <text evidence="2">Belongs to the tyrosyl-DNA phosphodiesterase family.</text>
</comment>
<feature type="compositionally biased region" description="Basic and acidic residues" evidence="12">
    <location>
        <begin position="1"/>
        <end position="14"/>
    </location>
</feature>
<feature type="compositionally biased region" description="Basic and acidic residues" evidence="12">
    <location>
        <begin position="148"/>
        <end position="165"/>
    </location>
</feature>
<accession>A0A1L0C248</accession>
<feature type="binding site" evidence="10">
    <location>
        <position position="668"/>
    </location>
    <ligand>
        <name>substrate</name>
    </ligand>
</feature>
<dbReference type="STRING" id="45354.A0A1L0C248"/>
<feature type="site" description="Interaction with DNA" evidence="11">
    <location>
        <position position="692"/>
    </location>
</feature>
<dbReference type="Pfam" id="PF06087">
    <property type="entry name" value="Tyr-DNA_phospho"/>
    <property type="match status" value="1"/>
</dbReference>
<evidence type="ECO:0000256" key="8">
    <source>
        <dbReference type="ARBA" id="ARBA00023242"/>
    </source>
</evidence>
<protein>
    <submittedName>
        <fullName evidence="13">CIC11C00000002242</fullName>
    </submittedName>
</protein>
<dbReference type="GO" id="GO:0003697">
    <property type="term" value="F:single-stranded DNA binding"/>
    <property type="evidence" value="ECO:0007669"/>
    <property type="project" value="TreeGrafter"/>
</dbReference>
<evidence type="ECO:0000256" key="6">
    <source>
        <dbReference type="ARBA" id="ARBA00022839"/>
    </source>
</evidence>
<evidence type="ECO:0000256" key="5">
    <source>
        <dbReference type="ARBA" id="ARBA00022801"/>
    </source>
</evidence>
<keyword evidence="3" id="KW-0540">Nuclease</keyword>
<dbReference type="Gene3D" id="3.30.870.10">
    <property type="entry name" value="Endonuclease Chain A"/>
    <property type="match status" value="2"/>
</dbReference>
<dbReference type="GO" id="GO:0004527">
    <property type="term" value="F:exonuclease activity"/>
    <property type="evidence" value="ECO:0007669"/>
    <property type="project" value="UniProtKB-KW"/>
</dbReference>
<feature type="compositionally biased region" description="Polar residues" evidence="12">
    <location>
        <begin position="15"/>
        <end position="27"/>
    </location>
</feature>
<feature type="region of interest" description="Disordered" evidence="12">
    <location>
        <begin position="208"/>
        <end position="254"/>
    </location>
</feature>
<feature type="compositionally biased region" description="Acidic residues" evidence="12">
    <location>
        <begin position="28"/>
        <end position="69"/>
    </location>
</feature>
<keyword evidence="6" id="KW-0269">Exonuclease</keyword>
<reference evidence="13 14" key="1">
    <citation type="submission" date="2016-10" db="EMBL/GenBank/DDBJ databases">
        <authorList>
            <person name="de Groot N.N."/>
        </authorList>
    </citation>
    <scope>NUCLEOTIDE SEQUENCE [LARGE SCALE GENOMIC DNA]</scope>
    <source>
        <strain evidence="13 14">CBS 141442</strain>
    </source>
</reference>
<gene>
    <name evidence="13" type="ORF">SAMEA4029010_CIC11G00000002242</name>
</gene>
<feature type="active site" description="Nucleophile" evidence="9">
    <location>
        <position position="415"/>
    </location>
</feature>
<dbReference type="PANTHER" id="PTHR12415">
    <property type="entry name" value="TYROSYL-DNA PHOSPHODIESTERASE 1"/>
    <property type="match status" value="1"/>
</dbReference>
<feature type="region of interest" description="Disordered" evidence="12">
    <location>
        <begin position="94"/>
        <end position="165"/>
    </location>
</feature>
<evidence type="ECO:0000256" key="9">
    <source>
        <dbReference type="PIRSR" id="PIRSR610347-1"/>
    </source>
</evidence>
<dbReference type="GO" id="GO:0006281">
    <property type="term" value="P:DNA repair"/>
    <property type="evidence" value="ECO:0007669"/>
    <property type="project" value="UniProtKB-KW"/>
</dbReference>
<evidence type="ECO:0000256" key="1">
    <source>
        <dbReference type="ARBA" id="ARBA00004123"/>
    </source>
</evidence>
<dbReference type="GO" id="GO:0005634">
    <property type="term" value="C:nucleus"/>
    <property type="evidence" value="ECO:0007669"/>
    <property type="project" value="UniProtKB-SubCell"/>
</dbReference>
<keyword evidence="7" id="KW-0234">DNA repair</keyword>
<evidence type="ECO:0000256" key="11">
    <source>
        <dbReference type="PIRSR" id="PIRSR610347-3"/>
    </source>
</evidence>
<evidence type="ECO:0000256" key="4">
    <source>
        <dbReference type="ARBA" id="ARBA00022763"/>
    </source>
</evidence>
<sequence>MVRESLRIRTRQEDSSPISDLHGQTTEDAIDLDSSDEEVEEIEVEEEVEEREEEEVEQEKEEAEDVAELEQLEIAASQLLELSLSLSLSLSLDLDLEEEESVSQKETSEQPETVKKSEGLSLDSEPSLDEEIESEKEEFPVETPLSKSEPEKSSPMKHSEEYDLEEMIRGEIAASLDDEITVIADDTLDSADDIAIVLVEPFSDDKKFLRRKRRKSEPDQKDPKVRDDEHKTKKKAKPSAGRKNLGSSHSDSEGDTELFVDALDSDWAGGQLTEQTSAFNLPNFPDVIEIESESEESVAPKSGHSTESAGIRLLYNSSYDLSDLGDKTEVNLDTVTINELVGQKDLVETYQFNFSVDLEYFLSFLHPEFSIKRRKITFITGGPLLSGHPLENQLRKKFLISDVVASLPNRFGSHHSKMMVNFFEDDEVEIVIMTSNLTQLDFVGLTQTLWRSGRLKKGKTSTTLGKRFRIDLIRYLSKYKLNVTDALLKKLEHFDYSSVDVELVASSPGVYNLEDPKPKGEAYGYLKFRQCLKRNNLLLEPEKLSHNILAQVTSIAYPYATKKGKTSSIFTHLLCPLMFKDWDQLLEPGAEASQQHQRENRYKPHIVFPTAKEIASSNFGFLSGTAVHFKYTTLAIHEQQYEQNIKKYLCKWSQGTQTGRERVTPHVKYYACDNGDDWKSLKWVLVGSHNLSKQAWGYPLAKSKGTQFEVDSYELSVFKAGKEKPLIPVYGSDALPAKTTGEAIRFPFVVPPKPYLVRDQAWSADVDFGSLNDRWGNTHHGIF</sequence>
<dbReference type="CDD" id="cd09196">
    <property type="entry name" value="PLDc_yTdp1_2"/>
    <property type="match status" value="1"/>
</dbReference>
<dbReference type="EMBL" id="LT635761">
    <property type="protein sequence ID" value="SGZ57579.1"/>
    <property type="molecule type" value="Genomic_DNA"/>
</dbReference>
<proteinExistence type="inferred from homology"/>
<dbReference type="OrthoDB" id="47785at2759"/>
<dbReference type="GO" id="GO:0003690">
    <property type="term" value="F:double-stranded DNA binding"/>
    <property type="evidence" value="ECO:0007669"/>
    <property type="project" value="TreeGrafter"/>
</dbReference>
<evidence type="ECO:0000256" key="7">
    <source>
        <dbReference type="ARBA" id="ARBA00023204"/>
    </source>
</evidence>
<feature type="compositionally biased region" description="Basic and acidic residues" evidence="12">
    <location>
        <begin position="102"/>
        <end position="118"/>
    </location>
</feature>
<keyword evidence="4" id="KW-0227">DNA damage</keyword>